<keyword evidence="1" id="KW-1133">Transmembrane helix</keyword>
<name>A0A855MEJ2_9GAMM</name>
<evidence type="ECO:0000256" key="1">
    <source>
        <dbReference type="SAM" id="Phobius"/>
    </source>
</evidence>
<evidence type="ECO:0000313" key="2">
    <source>
        <dbReference type="EMBL" id="POY49277.1"/>
    </source>
</evidence>
<comment type="caution">
    <text evidence="2">The sequence shown here is derived from an EMBL/GenBank/DDBJ whole genome shotgun (WGS) entry which is preliminary data.</text>
</comment>
<keyword evidence="1" id="KW-0812">Transmembrane</keyword>
<accession>A0A855MEJ2</accession>
<feature type="transmembrane region" description="Helical" evidence="1">
    <location>
        <begin position="85"/>
        <end position="103"/>
    </location>
</feature>
<gene>
    <name evidence="2" type="ORF">F131LOC_02960</name>
</gene>
<feature type="transmembrane region" description="Helical" evidence="1">
    <location>
        <begin position="58"/>
        <end position="78"/>
    </location>
</feature>
<proteinExistence type="predicted"/>
<organism evidence="2">
    <name type="scientific">Pectobacterium versatile</name>
    <dbReference type="NCBI Taxonomy" id="2488639"/>
    <lineage>
        <taxon>Bacteria</taxon>
        <taxon>Pseudomonadati</taxon>
        <taxon>Pseudomonadota</taxon>
        <taxon>Gammaproteobacteria</taxon>
        <taxon>Enterobacterales</taxon>
        <taxon>Pectobacteriaceae</taxon>
        <taxon>Pectobacterium</taxon>
    </lineage>
</organism>
<dbReference type="EMBL" id="PDVW01000017">
    <property type="protein sequence ID" value="POY49277.1"/>
    <property type="molecule type" value="Genomic_DNA"/>
</dbReference>
<sequence length="109" mass="12844">MLLAFLSRFNHGFPSEAARTFTCRWIIVDGTSVYQSPVFLQPAELSRFFRLVPELVRLHFRCILLLFVVIAQSLILSLDERLYRVNDYCVICVACFFFVYRYLPSVYEC</sequence>
<keyword evidence="1" id="KW-0472">Membrane</keyword>
<reference evidence="2" key="1">
    <citation type="submission" date="2017-12" db="EMBL/GenBank/DDBJ databases">
        <title>First report on the novel genomospecies/subspecies of Pectobacterium carotovorum in Russia.</title>
        <authorList>
            <person name="Shirshikov F.V."/>
            <person name="Miroshnikov K."/>
            <person name="Toshakov S.V."/>
            <person name="Kabanova A.P."/>
            <person name="Barannik A.P."/>
            <person name="Shneider M."/>
            <person name="Ignatov A.N."/>
            <person name="Miroshnikov K.A."/>
        </authorList>
    </citation>
    <scope>NUCLEOTIDE SEQUENCE [LARGE SCALE GENOMIC DNA]</scope>
    <source>
        <strain evidence="2">F131</strain>
    </source>
</reference>
<protein>
    <submittedName>
        <fullName evidence="2">Uncharacterized protein</fullName>
    </submittedName>
</protein>
<dbReference type="AlphaFoldDB" id="A0A855MEJ2"/>